<gene>
    <name evidence="3" type="ORF">QMQ05_11745</name>
</gene>
<evidence type="ECO:0000313" key="4">
    <source>
        <dbReference type="Proteomes" id="UP001486888"/>
    </source>
</evidence>
<feature type="region of interest" description="Disordered" evidence="1">
    <location>
        <begin position="62"/>
        <end position="82"/>
    </location>
</feature>
<reference evidence="3 4" key="1">
    <citation type="submission" date="2023-05" db="EMBL/GenBank/DDBJ databases">
        <title>Glutamicibacter sp. B1, complete genome.</title>
        <authorList>
            <person name="Long Y.H."/>
            <person name="Fang T."/>
            <person name="Li X.Y."/>
        </authorList>
    </citation>
    <scope>NUCLEOTIDE SEQUENCE [LARGE SCALE GENOMIC DNA]</scope>
    <source>
        <strain evidence="3 4">B1</strain>
    </source>
</reference>
<name>A0AAU6WBA3_9MICC</name>
<evidence type="ECO:0000256" key="1">
    <source>
        <dbReference type="SAM" id="MobiDB-lite"/>
    </source>
</evidence>
<organism evidence="3 4">
    <name type="scientific">Glutamicibacter ectropisis</name>
    <dbReference type="NCBI Taxonomy" id="3046593"/>
    <lineage>
        <taxon>Bacteria</taxon>
        <taxon>Bacillati</taxon>
        <taxon>Actinomycetota</taxon>
        <taxon>Actinomycetes</taxon>
        <taxon>Micrococcales</taxon>
        <taxon>Micrococcaceae</taxon>
        <taxon>Glutamicibacter</taxon>
    </lineage>
</organism>
<dbReference type="Proteomes" id="UP001486888">
    <property type="component" value="Chromosome"/>
</dbReference>
<evidence type="ECO:0000256" key="2">
    <source>
        <dbReference type="SAM" id="Phobius"/>
    </source>
</evidence>
<keyword evidence="2" id="KW-0812">Transmembrane</keyword>
<protein>
    <recommendedName>
        <fullName evidence="5">ABC transporter ATP-binding protein</fullName>
    </recommendedName>
</protein>
<feature type="transmembrane region" description="Helical" evidence="2">
    <location>
        <begin position="12"/>
        <end position="35"/>
    </location>
</feature>
<accession>A0AAU6WBA3</accession>
<evidence type="ECO:0000313" key="3">
    <source>
        <dbReference type="EMBL" id="XAO45025.1"/>
    </source>
</evidence>
<keyword evidence="2" id="KW-1133">Transmembrane helix</keyword>
<dbReference type="AlphaFoldDB" id="A0AAU6WBA3"/>
<dbReference type="KEGG" id="gey:QMQ05_11745"/>
<evidence type="ECO:0008006" key="5">
    <source>
        <dbReference type="Google" id="ProtNLM"/>
    </source>
</evidence>
<feature type="transmembrane region" description="Helical" evidence="2">
    <location>
        <begin position="41"/>
        <end position="64"/>
    </location>
</feature>
<sequence length="82" mass="8924">MNHDSLQPKKFPTGTLVFGLILIVVSLATLSRTIFHWSFDMPLFLIIVVAFAGVAMIISGLSAAGKRRRSESEIPAPTDPNL</sequence>
<keyword evidence="2" id="KW-0472">Membrane</keyword>
<dbReference type="EMBL" id="CP125942">
    <property type="protein sequence ID" value="XAO45025.1"/>
    <property type="molecule type" value="Genomic_DNA"/>
</dbReference>
<dbReference type="RefSeq" id="WP_345470226.1">
    <property type="nucleotide sequence ID" value="NZ_CP125942.1"/>
</dbReference>
<keyword evidence="4" id="KW-1185">Reference proteome</keyword>
<proteinExistence type="predicted"/>